<protein>
    <submittedName>
        <fullName evidence="5">Glyco_trans_2-like domain-containing protein</fullName>
    </submittedName>
</protein>
<accession>A0A1I8GDF4</accession>
<evidence type="ECO:0000313" key="4">
    <source>
        <dbReference type="Proteomes" id="UP000095280"/>
    </source>
</evidence>
<feature type="domain" description="Glycosyltransferase 2-like" evidence="3">
    <location>
        <begin position="215"/>
        <end position="277"/>
    </location>
</feature>
<keyword evidence="4" id="KW-1185">Reference proteome</keyword>
<evidence type="ECO:0000259" key="3">
    <source>
        <dbReference type="Pfam" id="PF00535"/>
    </source>
</evidence>
<dbReference type="InterPro" id="IPR001173">
    <property type="entry name" value="Glyco_trans_2-like"/>
</dbReference>
<evidence type="ECO:0000256" key="2">
    <source>
        <dbReference type="SAM" id="MobiDB-lite"/>
    </source>
</evidence>
<dbReference type="WBParaSite" id="maker-uti_cns_0001477-snap-gene-0.10-mRNA-1">
    <property type="protein sequence ID" value="maker-uti_cns_0001477-snap-gene-0.10-mRNA-1"/>
    <property type="gene ID" value="maker-uti_cns_0001477-snap-gene-0.10"/>
</dbReference>
<evidence type="ECO:0000256" key="1">
    <source>
        <dbReference type="ARBA" id="ARBA00023157"/>
    </source>
</evidence>
<organism evidence="4 5">
    <name type="scientific">Macrostomum lignano</name>
    <dbReference type="NCBI Taxonomy" id="282301"/>
    <lineage>
        <taxon>Eukaryota</taxon>
        <taxon>Metazoa</taxon>
        <taxon>Spiralia</taxon>
        <taxon>Lophotrochozoa</taxon>
        <taxon>Platyhelminthes</taxon>
        <taxon>Rhabditophora</taxon>
        <taxon>Macrostomorpha</taxon>
        <taxon>Macrostomida</taxon>
        <taxon>Macrostomidae</taxon>
        <taxon>Macrostomum</taxon>
    </lineage>
</organism>
<dbReference type="PANTHER" id="PTHR11675">
    <property type="entry name" value="N-ACETYLGALACTOSAMINYLTRANSFERASE"/>
    <property type="match status" value="1"/>
</dbReference>
<reference evidence="5" key="1">
    <citation type="submission" date="2016-11" db="UniProtKB">
        <authorList>
            <consortium name="WormBaseParasite"/>
        </authorList>
    </citation>
    <scope>IDENTIFICATION</scope>
</reference>
<proteinExistence type="predicted"/>
<dbReference type="GO" id="GO:0006493">
    <property type="term" value="P:protein O-linked glycosylation"/>
    <property type="evidence" value="ECO:0007669"/>
    <property type="project" value="TreeGrafter"/>
</dbReference>
<dbReference type="Gene3D" id="3.90.550.10">
    <property type="entry name" value="Spore Coat Polysaccharide Biosynthesis Protein SpsA, Chain A"/>
    <property type="match status" value="1"/>
</dbReference>
<name>A0A1I8GDF4_9PLAT</name>
<dbReference type="GO" id="GO:0005794">
    <property type="term" value="C:Golgi apparatus"/>
    <property type="evidence" value="ECO:0007669"/>
    <property type="project" value="TreeGrafter"/>
</dbReference>
<dbReference type="Proteomes" id="UP000095280">
    <property type="component" value="Unplaced"/>
</dbReference>
<keyword evidence="1" id="KW-1015">Disulfide bond</keyword>
<sequence>MPRVKGRIRWFLVGIACLSAMCLFVVKGGIDWALDSGASAAGQALVILRPPPPKHMLPPVKPQRELAPGVVLGVEDDINEVRDEIIFNRVHHRDMLQAHRHQQAQQQKPQLHPDDSNSASTLSPDGFARAPPAHIRELWAAYPNPGHEHGEGGRPVNIDKNKLSSTERRKYDEGWQRNAFNQYASDMISLDRELGDNRDAQCKAAKYPGPLPDTSVIICFHNEAWSVLLRTVHSVINRSPPSLIKEIILVDDASEYEHLKRPLTEYMRYYSPKVRFYLLK</sequence>
<dbReference type="Pfam" id="PF00535">
    <property type="entry name" value="Glycos_transf_2"/>
    <property type="match status" value="1"/>
</dbReference>
<dbReference type="SUPFAM" id="SSF53448">
    <property type="entry name" value="Nucleotide-diphospho-sugar transferases"/>
    <property type="match status" value="1"/>
</dbReference>
<feature type="region of interest" description="Disordered" evidence="2">
    <location>
        <begin position="96"/>
        <end position="127"/>
    </location>
</feature>
<dbReference type="AlphaFoldDB" id="A0A1I8GDF4"/>
<dbReference type="InterPro" id="IPR029044">
    <property type="entry name" value="Nucleotide-diphossugar_trans"/>
</dbReference>
<dbReference type="GO" id="GO:0004653">
    <property type="term" value="F:polypeptide N-acetylgalactosaminyltransferase activity"/>
    <property type="evidence" value="ECO:0007669"/>
    <property type="project" value="TreeGrafter"/>
</dbReference>
<evidence type="ECO:0000313" key="5">
    <source>
        <dbReference type="WBParaSite" id="maker-uti_cns_0001477-snap-gene-0.10-mRNA-1"/>
    </source>
</evidence>
<dbReference type="PANTHER" id="PTHR11675:SF131">
    <property type="entry name" value="POLYPEPTIDE N-ACETYLGALACTOSAMINYLTRANSFERASE 9-RELATED"/>
    <property type="match status" value="1"/>
</dbReference>